<dbReference type="PROSITE" id="PS51194">
    <property type="entry name" value="HELICASE_CTER"/>
    <property type="match status" value="1"/>
</dbReference>
<feature type="region of interest" description="Disordered" evidence="8">
    <location>
        <begin position="193"/>
        <end position="238"/>
    </location>
</feature>
<feature type="compositionally biased region" description="Basic and acidic residues" evidence="8">
    <location>
        <begin position="73"/>
        <end position="91"/>
    </location>
</feature>
<dbReference type="EMBL" id="JBJQND010000017">
    <property type="protein sequence ID" value="KAL3842175.1"/>
    <property type="molecule type" value="Genomic_DNA"/>
</dbReference>
<dbReference type="PANTHER" id="PTHR24031">
    <property type="entry name" value="RNA HELICASE"/>
    <property type="match status" value="1"/>
</dbReference>
<evidence type="ECO:0000256" key="7">
    <source>
        <dbReference type="RuleBase" id="RU365068"/>
    </source>
</evidence>
<dbReference type="CDD" id="cd17956">
    <property type="entry name" value="DEADc_DDX51"/>
    <property type="match status" value="1"/>
</dbReference>
<evidence type="ECO:0000256" key="6">
    <source>
        <dbReference type="RuleBase" id="RU000492"/>
    </source>
</evidence>
<dbReference type="AlphaFoldDB" id="A0ABD3TZG1"/>
<dbReference type="GO" id="GO:0016787">
    <property type="term" value="F:hydrolase activity"/>
    <property type="evidence" value="ECO:0007669"/>
    <property type="project" value="UniProtKB-KW"/>
</dbReference>
<reference evidence="11 12" key="1">
    <citation type="submission" date="2024-11" db="EMBL/GenBank/DDBJ databases">
        <title>Chromosome-level genome assembly of the freshwater bivalve Anodonta woodiana.</title>
        <authorList>
            <person name="Chen X."/>
        </authorList>
    </citation>
    <scope>NUCLEOTIDE SEQUENCE [LARGE SCALE GENOMIC DNA]</scope>
    <source>
        <strain evidence="11">MN2024</strain>
        <tissue evidence="11">Gills</tissue>
    </source>
</reference>
<keyword evidence="12" id="KW-1185">Reference proteome</keyword>
<dbReference type="InterPro" id="IPR014001">
    <property type="entry name" value="Helicase_ATP-bd"/>
</dbReference>
<dbReference type="InterPro" id="IPR001650">
    <property type="entry name" value="Helicase_C-like"/>
</dbReference>
<dbReference type="PROSITE" id="PS51192">
    <property type="entry name" value="HELICASE_ATP_BIND_1"/>
    <property type="match status" value="1"/>
</dbReference>
<evidence type="ECO:0000256" key="8">
    <source>
        <dbReference type="SAM" id="MobiDB-lite"/>
    </source>
</evidence>
<evidence type="ECO:0000256" key="2">
    <source>
        <dbReference type="ARBA" id="ARBA00022801"/>
    </source>
</evidence>
<dbReference type="InterPro" id="IPR027417">
    <property type="entry name" value="P-loop_NTPase"/>
</dbReference>
<feature type="domain" description="Helicase ATP-binding" evidence="9">
    <location>
        <begin position="325"/>
        <end position="529"/>
    </location>
</feature>
<dbReference type="SMART" id="SM00490">
    <property type="entry name" value="HELICc"/>
    <property type="match status" value="1"/>
</dbReference>
<feature type="region of interest" description="Disordered" evidence="8">
    <location>
        <begin position="540"/>
        <end position="560"/>
    </location>
</feature>
<keyword evidence="2 6" id="KW-0378">Hydrolase</keyword>
<dbReference type="SMART" id="SM00487">
    <property type="entry name" value="DEXDc"/>
    <property type="match status" value="1"/>
</dbReference>
<evidence type="ECO:0000256" key="5">
    <source>
        <dbReference type="ARBA" id="ARBA00022884"/>
    </source>
</evidence>
<feature type="compositionally biased region" description="Polar residues" evidence="8">
    <location>
        <begin position="193"/>
        <end position="203"/>
    </location>
</feature>
<dbReference type="InterPro" id="IPR011545">
    <property type="entry name" value="DEAD/DEAH_box_helicase_dom"/>
</dbReference>
<feature type="region of interest" description="Disordered" evidence="8">
    <location>
        <begin position="34"/>
        <end position="91"/>
    </location>
</feature>
<keyword evidence="3 6" id="KW-0347">Helicase</keyword>
<dbReference type="PROSITE" id="PS00039">
    <property type="entry name" value="DEAD_ATP_HELICASE"/>
    <property type="match status" value="1"/>
</dbReference>
<dbReference type="Gene3D" id="3.40.50.300">
    <property type="entry name" value="P-loop containing nucleotide triphosphate hydrolases"/>
    <property type="match status" value="2"/>
</dbReference>
<gene>
    <name evidence="11" type="ORF">ACJMK2_020218</name>
</gene>
<comment type="function">
    <text evidence="7">RNA helicase.</text>
</comment>
<dbReference type="SUPFAM" id="SSF52540">
    <property type="entry name" value="P-loop containing nucleoside triphosphate hydrolases"/>
    <property type="match status" value="1"/>
</dbReference>
<accession>A0ABD3TZG1</accession>
<evidence type="ECO:0000256" key="4">
    <source>
        <dbReference type="ARBA" id="ARBA00022840"/>
    </source>
</evidence>
<comment type="similarity">
    <text evidence="6">Belongs to the DEAD box helicase family.</text>
</comment>
<keyword evidence="1 6" id="KW-0547">Nucleotide-binding</keyword>
<evidence type="ECO:0000256" key="1">
    <source>
        <dbReference type="ARBA" id="ARBA00022741"/>
    </source>
</evidence>
<name>A0ABD3TZG1_SINWO</name>
<feature type="compositionally biased region" description="Polar residues" evidence="8">
    <location>
        <begin position="44"/>
        <end position="58"/>
    </location>
</feature>
<evidence type="ECO:0000259" key="10">
    <source>
        <dbReference type="PROSITE" id="PS51194"/>
    </source>
</evidence>
<feature type="compositionally biased region" description="Basic and acidic residues" evidence="8">
    <location>
        <begin position="540"/>
        <end position="555"/>
    </location>
</feature>
<evidence type="ECO:0000259" key="9">
    <source>
        <dbReference type="PROSITE" id="PS51192"/>
    </source>
</evidence>
<dbReference type="EC" id="3.6.4.13" evidence="7"/>
<keyword evidence="5 7" id="KW-0694">RNA-binding</keyword>
<feature type="domain" description="Helicase C-terminal" evidence="10">
    <location>
        <begin position="591"/>
        <end position="737"/>
    </location>
</feature>
<dbReference type="Proteomes" id="UP001634394">
    <property type="component" value="Unassembled WGS sequence"/>
</dbReference>
<dbReference type="Pfam" id="PF00270">
    <property type="entry name" value="DEAD"/>
    <property type="match status" value="1"/>
</dbReference>
<feature type="compositionally biased region" description="Low complexity" evidence="8">
    <location>
        <begin position="209"/>
        <end position="218"/>
    </location>
</feature>
<proteinExistence type="inferred from homology"/>
<evidence type="ECO:0000313" key="12">
    <source>
        <dbReference type="Proteomes" id="UP001634394"/>
    </source>
</evidence>
<dbReference type="Pfam" id="PF00271">
    <property type="entry name" value="Helicase_C"/>
    <property type="match status" value="1"/>
</dbReference>
<evidence type="ECO:0000256" key="3">
    <source>
        <dbReference type="ARBA" id="ARBA00022806"/>
    </source>
</evidence>
<sequence length="766" mass="86677">MSLFNISRYLGEEDGADSEVPQASDILKKLQADAKARKQERSKQAGQESFVQLKNVKSNNEKDVTMTDIISDNSKKKNGTESKIEKKQGKKRALNDDIILKITEIAEVLEGKESKVKRKRKELEIEIDDKVEYQEKIVQSSEDTNNSNTKKTTRKEKKKVIDLDRKSLAVPESSDINKTKQDKQKSNALETTFDSIADSPQDNNDVKIASDASSNVDSDAYEDKDGDQADEETEQKDEVGGFTVLGEIRRKKKQKVQRVLPEWLAKPNIIGSDLRNLTLLVTEMKGLDQDLVEKLQKNNITHFFPVQVQILPVMLESCQYGFHVGRAGYRPNDLCVSAPTGSGKTLAFVLPIVQALKNRVTCQVRALAILPVRDLAMQVFKVFQTYCEGTKLKVGLLIGQTTFHSEQQSLVAHRLNGYSSLMDIIVCTPGRLVDHINKTEGFNLSHLRFLVVDEADRMMEEIQQDWLSQVEAAIQRGDNSQEPRNLSLPFTAANASKMHLPLQKLLFSATLSQNPEKLQQVNLFQPKLFTSVVSSAKDKMSSNKNEEFPQERKDTEDEDTKVQGEFVGKYTTPAGLTEYIVECTAAEKPLIILHFLHNLKFRNILCFTNSVEATHKLYWVVKLMGGIEVREFSSNLPTLKRNKIQHNFESGKIDILICSDVMARGMDVENVKYVISYDPPSFIKTYIHRIGRTARAGKVGTALTLLQKKEFYHFKMMTREAGKTAIHNMKIGKKSLKPMIPDFQQALKQIPDILQKEKVNKGQHKR</sequence>
<dbReference type="InterPro" id="IPR000629">
    <property type="entry name" value="RNA-helicase_DEAD-box_CS"/>
</dbReference>
<evidence type="ECO:0000313" key="11">
    <source>
        <dbReference type="EMBL" id="KAL3842175.1"/>
    </source>
</evidence>
<protein>
    <recommendedName>
        <fullName evidence="7">ATP-dependent RNA helicase</fullName>
        <ecNumber evidence="7">3.6.4.13</ecNumber>
    </recommendedName>
</protein>
<dbReference type="GO" id="GO:0005524">
    <property type="term" value="F:ATP binding"/>
    <property type="evidence" value="ECO:0007669"/>
    <property type="project" value="UniProtKB-UniRule"/>
</dbReference>
<dbReference type="CDD" id="cd18787">
    <property type="entry name" value="SF2_C_DEAD"/>
    <property type="match status" value="1"/>
</dbReference>
<comment type="catalytic activity">
    <reaction evidence="7">
        <text>ATP + H2O = ADP + phosphate + H(+)</text>
        <dbReference type="Rhea" id="RHEA:13065"/>
        <dbReference type="ChEBI" id="CHEBI:15377"/>
        <dbReference type="ChEBI" id="CHEBI:15378"/>
        <dbReference type="ChEBI" id="CHEBI:30616"/>
        <dbReference type="ChEBI" id="CHEBI:43474"/>
        <dbReference type="ChEBI" id="CHEBI:456216"/>
        <dbReference type="EC" id="3.6.4.13"/>
    </reaction>
</comment>
<dbReference type="GO" id="GO:0003724">
    <property type="term" value="F:RNA helicase activity"/>
    <property type="evidence" value="ECO:0007669"/>
    <property type="project" value="UniProtKB-EC"/>
</dbReference>
<organism evidence="11 12">
    <name type="scientific">Sinanodonta woodiana</name>
    <name type="common">Chinese pond mussel</name>
    <name type="synonym">Anodonta woodiana</name>
    <dbReference type="NCBI Taxonomy" id="1069815"/>
    <lineage>
        <taxon>Eukaryota</taxon>
        <taxon>Metazoa</taxon>
        <taxon>Spiralia</taxon>
        <taxon>Lophotrochozoa</taxon>
        <taxon>Mollusca</taxon>
        <taxon>Bivalvia</taxon>
        <taxon>Autobranchia</taxon>
        <taxon>Heteroconchia</taxon>
        <taxon>Palaeoheterodonta</taxon>
        <taxon>Unionida</taxon>
        <taxon>Unionoidea</taxon>
        <taxon>Unionidae</taxon>
        <taxon>Unioninae</taxon>
        <taxon>Sinanodonta</taxon>
    </lineage>
</organism>
<feature type="compositionally biased region" description="Basic and acidic residues" evidence="8">
    <location>
        <begin position="34"/>
        <end position="43"/>
    </location>
</feature>
<comment type="caution">
    <text evidence="11">The sequence shown here is derived from an EMBL/GenBank/DDBJ whole genome shotgun (WGS) entry which is preliminary data.</text>
</comment>
<feature type="region of interest" description="Disordered" evidence="8">
    <location>
        <begin position="132"/>
        <end position="158"/>
    </location>
</feature>
<keyword evidence="4 6" id="KW-0067">ATP-binding</keyword>
<comment type="domain">
    <text evidence="7">The Q motif is unique to and characteristic of the DEAD box family of RNA helicases and controls ATP binding and hydrolysis.</text>
</comment>
<dbReference type="GO" id="GO:0003723">
    <property type="term" value="F:RNA binding"/>
    <property type="evidence" value="ECO:0007669"/>
    <property type="project" value="UniProtKB-UniRule"/>
</dbReference>